<sequence>MPGGALCSGTGAGLCCALPARCQPSPAPHWPPTGIARLEHGRLRSTVEVFWKANHWPAPTATSEGRRSAPLTRNHEAPRPIRTRRSTLLSPCERRCRYGLAAQQKADTSESQGHLPCRLGNWTLTE</sequence>
<evidence type="ECO:0000313" key="2">
    <source>
        <dbReference type="EMBL" id="EOA91981.1"/>
    </source>
</evidence>
<dbReference type="RefSeq" id="XP_008020113.1">
    <property type="nucleotide sequence ID" value="XM_008021922.1"/>
</dbReference>
<dbReference type="HOGENOM" id="CLU_1982951_0_0_1"/>
<gene>
    <name evidence="2" type="ORF">SETTUDRAFT_18641</name>
</gene>
<dbReference type="Proteomes" id="UP000016935">
    <property type="component" value="Unassembled WGS sequence"/>
</dbReference>
<reference evidence="2 3" key="1">
    <citation type="journal article" date="2012" name="PLoS Pathog.">
        <title>Diverse lifestyles and strategies of plant pathogenesis encoded in the genomes of eighteen Dothideomycetes fungi.</title>
        <authorList>
            <person name="Ohm R.A."/>
            <person name="Feau N."/>
            <person name="Henrissat B."/>
            <person name="Schoch C.L."/>
            <person name="Horwitz B.A."/>
            <person name="Barry K.W."/>
            <person name="Condon B.J."/>
            <person name="Copeland A.C."/>
            <person name="Dhillon B."/>
            <person name="Glaser F."/>
            <person name="Hesse C.N."/>
            <person name="Kosti I."/>
            <person name="LaButti K."/>
            <person name="Lindquist E.A."/>
            <person name="Lucas S."/>
            <person name="Salamov A.A."/>
            <person name="Bradshaw R.E."/>
            <person name="Ciuffetti L."/>
            <person name="Hamelin R.C."/>
            <person name="Kema G.H.J."/>
            <person name="Lawrence C."/>
            <person name="Scott J.A."/>
            <person name="Spatafora J.W."/>
            <person name="Turgeon B.G."/>
            <person name="de Wit P.J.G.M."/>
            <person name="Zhong S."/>
            <person name="Goodwin S.B."/>
            <person name="Grigoriev I.V."/>
        </authorList>
    </citation>
    <scope>NUCLEOTIDE SEQUENCE [LARGE SCALE GENOMIC DNA]</scope>
    <source>
        <strain evidence="3">28A</strain>
    </source>
</reference>
<feature type="region of interest" description="Disordered" evidence="1">
    <location>
        <begin position="103"/>
        <end position="126"/>
    </location>
</feature>
<dbReference type="EMBL" id="KB908481">
    <property type="protein sequence ID" value="EOA91981.1"/>
    <property type="molecule type" value="Genomic_DNA"/>
</dbReference>
<reference evidence="2 3" key="2">
    <citation type="journal article" date="2013" name="PLoS Genet.">
        <title>Comparative genome structure, secondary metabolite, and effector coding capacity across Cochliobolus pathogens.</title>
        <authorList>
            <person name="Condon B.J."/>
            <person name="Leng Y."/>
            <person name="Wu D."/>
            <person name="Bushley K.E."/>
            <person name="Ohm R.A."/>
            <person name="Otillar R."/>
            <person name="Martin J."/>
            <person name="Schackwitz W."/>
            <person name="Grimwood J."/>
            <person name="MohdZainudin N."/>
            <person name="Xue C."/>
            <person name="Wang R."/>
            <person name="Manning V.A."/>
            <person name="Dhillon B."/>
            <person name="Tu Z.J."/>
            <person name="Steffenson B.J."/>
            <person name="Salamov A."/>
            <person name="Sun H."/>
            <person name="Lowry S."/>
            <person name="LaButti K."/>
            <person name="Han J."/>
            <person name="Copeland A."/>
            <person name="Lindquist E."/>
            <person name="Barry K."/>
            <person name="Schmutz J."/>
            <person name="Baker S.E."/>
            <person name="Ciuffetti L.M."/>
            <person name="Grigoriev I.V."/>
            <person name="Zhong S."/>
            <person name="Turgeon B.G."/>
        </authorList>
    </citation>
    <scope>NUCLEOTIDE SEQUENCE [LARGE SCALE GENOMIC DNA]</scope>
    <source>
        <strain evidence="3">28A</strain>
    </source>
</reference>
<name>R0J5G1_EXST2</name>
<organism evidence="2 3">
    <name type="scientific">Exserohilum turcicum (strain 28A)</name>
    <name type="common">Northern leaf blight fungus</name>
    <name type="synonym">Setosphaeria turcica</name>
    <dbReference type="NCBI Taxonomy" id="671987"/>
    <lineage>
        <taxon>Eukaryota</taxon>
        <taxon>Fungi</taxon>
        <taxon>Dikarya</taxon>
        <taxon>Ascomycota</taxon>
        <taxon>Pezizomycotina</taxon>
        <taxon>Dothideomycetes</taxon>
        <taxon>Pleosporomycetidae</taxon>
        <taxon>Pleosporales</taxon>
        <taxon>Pleosporineae</taxon>
        <taxon>Pleosporaceae</taxon>
        <taxon>Exserohilum</taxon>
    </lineage>
</organism>
<dbReference type="GeneID" id="19402115"/>
<feature type="region of interest" description="Disordered" evidence="1">
    <location>
        <begin position="57"/>
        <end position="84"/>
    </location>
</feature>
<proteinExistence type="predicted"/>
<protein>
    <submittedName>
        <fullName evidence="2">Uncharacterized protein</fullName>
    </submittedName>
</protein>
<keyword evidence="3" id="KW-1185">Reference proteome</keyword>
<evidence type="ECO:0000313" key="3">
    <source>
        <dbReference type="Proteomes" id="UP000016935"/>
    </source>
</evidence>
<accession>R0J5G1</accession>
<evidence type="ECO:0000256" key="1">
    <source>
        <dbReference type="SAM" id="MobiDB-lite"/>
    </source>
</evidence>
<dbReference type="AlphaFoldDB" id="R0J5G1"/>